<dbReference type="PANTHER" id="PTHR45772:SF9">
    <property type="entry name" value="CONSERVED COMPONENT OF ABC TRANSPORTER FOR NATURAL AMINO ACIDS"/>
    <property type="match status" value="1"/>
</dbReference>
<organism evidence="5 6">
    <name type="scientific">Caldiarchaeum subterraneum</name>
    <dbReference type="NCBI Taxonomy" id="311458"/>
    <lineage>
        <taxon>Archaea</taxon>
        <taxon>Nitrososphaerota</taxon>
        <taxon>Candidatus Caldarchaeales</taxon>
        <taxon>Candidatus Caldarchaeaceae</taxon>
        <taxon>Candidatus Caldarchaeum</taxon>
    </lineage>
</organism>
<evidence type="ECO:0000313" key="6">
    <source>
        <dbReference type="Proteomes" id="UP000608579"/>
    </source>
</evidence>
<dbReference type="GO" id="GO:0005886">
    <property type="term" value="C:plasma membrane"/>
    <property type="evidence" value="ECO:0007669"/>
    <property type="project" value="TreeGrafter"/>
</dbReference>
<dbReference type="PANTHER" id="PTHR45772">
    <property type="entry name" value="CONSERVED COMPONENT OF ABC TRANSPORTER FOR NATURAL AMINO ACIDS-RELATED"/>
    <property type="match status" value="1"/>
</dbReference>
<feature type="domain" description="Branched-chain amino acid ATP-binding cassette transporter C-terminal" evidence="4">
    <location>
        <begin position="117"/>
        <end position="141"/>
    </location>
</feature>
<accession>A0A832ZYC5</accession>
<keyword evidence="1" id="KW-0813">Transport</keyword>
<dbReference type="InterPro" id="IPR051120">
    <property type="entry name" value="ABC_AA/LPS_Transport"/>
</dbReference>
<evidence type="ECO:0000259" key="4">
    <source>
        <dbReference type="Pfam" id="PF12399"/>
    </source>
</evidence>
<evidence type="ECO:0000256" key="2">
    <source>
        <dbReference type="ARBA" id="ARBA00022741"/>
    </source>
</evidence>
<keyword evidence="3 5" id="KW-0067">ATP-binding</keyword>
<keyword evidence="2" id="KW-0547">Nucleotide-binding</keyword>
<feature type="non-terminal residue" evidence="5">
    <location>
        <position position="1"/>
    </location>
</feature>
<name>A0A832ZYC5_CALS0</name>
<protein>
    <submittedName>
        <fullName evidence="5">ABC transporter ATP-binding protein</fullName>
    </submittedName>
</protein>
<dbReference type="SUPFAM" id="SSF52540">
    <property type="entry name" value="P-loop containing nucleoside triphosphate hydrolases"/>
    <property type="match status" value="1"/>
</dbReference>
<dbReference type="AlphaFoldDB" id="A0A832ZYC5"/>
<evidence type="ECO:0000256" key="1">
    <source>
        <dbReference type="ARBA" id="ARBA00022448"/>
    </source>
</evidence>
<reference evidence="5" key="1">
    <citation type="journal article" date="2020" name="ISME J.">
        <title>Gammaproteobacteria mediating utilization of methyl-, sulfur- and petroleum organic compounds in deep ocean hydrothermal plumes.</title>
        <authorList>
            <person name="Zhou Z."/>
            <person name="Liu Y."/>
            <person name="Pan J."/>
            <person name="Cron B.R."/>
            <person name="Toner B.M."/>
            <person name="Anantharaman K."/>
            <person name="Breier J.A."/>
            <person name="Dick G.J."/>
            <person name="Li M."/>
        </authorList>
    </citation>
    <scope>NUCLEOTIDE SEQUENCE</scope>
    <source>
        <strain evidence="5">SZUA-1515</strain>
    </source>
</reference>
<comment type="caution">
    <text evidence="5">The sequence shown here is derived from an EMBL/GenBank/DDBJ whole genome shotgun (WGS) entry which is preliminary data.</text>
</comment>
<gene>
    <name evidence="5" type="ORF">EYH45_03505</name>
</gene>
<dbReference type="Pfam" id="PF12399">
    <property type="entry name" value="BCA_ABC_TP_C"/>
    <property type="match status" value="1"/>
</dbReference>
<evidence type="ECO:0000313" key="5">
    <source>
        <dbReference type="EMBL" id="HIQ29611.1"/>
    </source>
</evidence>
<dbReference type="Gene3D" id="3.40.50.300">
    <property type="entry name" value="P-loop containing nucleotide triphosphate hydrolases"/>
    <property type="match status" value="1"/>
</dbReference>
<dbReference type="EMBL" id="DQVM01000067">
    <property type="protein sequence ID" value="HIQ29611.1"/>
    <property type="molecule type" value="Genomic_DNA"/>
</dbReference>
<evidence type="ECO:0000256" key="3">
    <source>
        <dbReference type="ARBA" id="ARBA00022840"/>
    </source>
</evidence>
<proteinExistence type="predicted"/>
<dbReference type="Proteomes" id="UP000608579">
    <property type="component" value="Unassembled WGS sequence"/>
</dbReference>
<sequence>LVALTFGCRNVDSGSRRREAFDILEFVGLADKAEHYPASLNVVELKKMELARALAGGAKLLILDEINAGLNPAEVGHAIELIRKIHKSGVSLLVIEHVMKVILTLCERVVVLNFGHKIAEGTPEEIRSDELVIKAYLGEEYRIRR</sequence>
<dbReference type="GO" id="GO:0005524">
    <property type="term" value="F:ATP binding"/>
    <property type="evidence" value="ECO:0007669"/>
    <property type="project" value="UniProtKB-KW"/>
</dbReference>
<dbReference type="InterPro" id="IPR027417">
    <property type="entry name" value="P-loop_NTPase"/>
</dbReference>
<dbReference type="InterPro" id="IPR032823">
    <property type="entry name" value="BCA_ABC_TP_C"/>
</dbReference>